<feature type="transmembrane region" description="Helical" evidence="3">
    <location>
        <begin position="53"/>
        <end position="75"/>
    </location>
</feature>
<evidence type="ECO:0000259" key="4">
    <source>
        <dbReference type="PROSITE" id="PS50112"/>
    </source>
</evidence>
<evidence type="ECO:0000313" key="8">
    <source>
        <dbReference type="EMBL" id="KXZ72617.1"/>
    </source>
</evidence>
<dbReference type="RefSeq" id="WP_061523785.1">
    <property type="nucleotide sequence ID" value="NZ_JRHX01000023.1"/>
</dbReference>
<feature type="transmembrane region" description="Helical" evidence="3">
    <location>
        <begin position="125"/>
        <end position="144"/>
    </location>
</feature>
<dbReference type="EMBL" id="JRHX01000023">
    <property type="protein sequence ID" value="KXZ72617.1"/>
    <property type="molecule type" value="Genomic_DNA"/>
</dbReference>
<dbReference type="InterPro" id="IPR035919">
    <property type="entry name" value="EAL_sf"/>
</dbReference>
<dbReference type="NCBIfam" id="TIGR00229">
    <property type="entry name" value="sensory_box"/>
    <property type="match status" value="2"/>
</dbReference>
<dbReference type="InterPro" id="IPR052155">
    <property type="entry name" value="Biofilm_reg_signaling"/>
</dbReference>
<feature type="transmembrane region" description="Helical" evidence="3">
    <location>
        <begin position="175"/>
        <end position="196"/>
    </location>
</feature>
<dbReference type="SMART" id="SM00091">
    <property type="entry name" value="PAS"/>
    <property type="match status" value="1"/>
</dbReference>
<proteinExistence type="predicted"/>
<dbReference type="Gene3D" id="3.20.20.450">
    <property type="entry name" value="EAL domain"/>
    <property type="match status" value="1"/>
</dbReference>
<dbReference type="InterPro" id="IPR013655">
    <property type="entry name" value="PAS_fold_3"/>
</dbReference>
<name>A0A150HZF4_9GAMM</name>
<dbReference type="Gene3D" id="3.30.450.20">
    <property type="entry name" value="PAS domain"/>
    <property type="match status" value="2"/>
</dbReference>
<sequence>MLGAQEKNLPQFIYTDQINYPNHVRLFVISVFCLTLLDYVLFGFFYSFNLNVFSIWTALTLIVLLVFYTVCHVSLKQYSSVRYAKKTNLIFQIICFITGLLLGSGAIIINYFLAKDVPNISSPHILTLTAFLLTSSHIIALTFLTQHIRYFFLFFIPSISPLVISQLLHKDQEHTLFYIAYYLSFFATLLCAQATFKIHKRLFQVLEKNKQLIDVAEQHNQWTEELCQQLQREINKSKDIEAQLQFNNHLLEQKVRERTFDLTEMNESLQEHRQNLAFAHETAGIRPWDWNLENHTVGITNSHLKEVTRNSENHYSLLEKIVHPDDADRVKNTLYNHLCGLNDRYEETFRIKRPNGEWSWIHDVGQVIQRNPKDGTPLRMVGIHRDINQEKKDQERLKLAASVFEQASEGIFILDDNFHYLEINPKYEQLTGLDKQFILNKHIFEITKQSKQHHLNFHLSILDTLFEEHEYEGEYQETYVSEKSCFLWMHINAVKDEADRVINYIGIVSDQTERKHQEQRLSYLTNYDTLTDLPNRFYYHQQLHQYLVNEASIQHLAVIRLNIDRFRALNELLSNQAGNELLKQVAQRLRISNIDALLVAHLSADDFAIIYEMSPIHPPIHQLCNNIVEAFSKPFYIADQEYVVSISIGVAIYPEHGRQVDNLNTHAEQALTEAKRLGGNTIRYYSTERSNFVAKHTDLELDLRKAIQNNELVVYYQPKITAQSSHISGFEALIRWNHPTKGLIMPDIFIPLAESTSLISDIGRFVLYEAAKQLQIWKNLGFADIHVAVNIVAQQILRGQLLHDIDDVLEQYAISGENLELEITESAFLENTESVKTVLCAIKERHISIALDDFGTGYSSLAYLTEYPIDILKIDRAFISKIGNPKQDAIVNAMIAMGRTIGLKVVAEGVETEQQRDYLKRQNCDILQGYLFAKPLTAANATEFLQKHMQLSTARYSI</sequence>
<keyword evidence="3" id="KW-0472">Membrane</keyword>
<evidence type="ECO:0000259" key="7">
    <source>
        <dbReference type="PROSITE" id="PS50887"/>
    </source>
</evidence>
<dbReference type="PROSITE" id="PS50113">
    <property type="entry name" value="PAC"/>
    <property type="match status" value="2"/>
</dbReference>
<feature type="transmembrane region" description="Helical" evidence="3">
    <location>
        <begin position="26"/>
        <end position="47"/>
    </location>
</feature>
<dbReference type="InterPro" id="IPR043128">
    <property type="entry name" value="Rev_trsase/Diguanyl_cyclase"/>
</dbReference>
<evidence type="ECO:0000256" key="2">
    <source>
        <dbReference type="ARBA" id="ARBA00022636"/>
    </source>
</evidence>
<dbReference type="Pfam" id="PF00563">
    <property type="entry name" value="EAL"/>
    <property type="match status" value="1"/>
</dbReference>
<keyword evidence="3" id="KW-1133">Transmembrane helix</keyword>
<dbReference type="SMART" id="SM00086">
    <property type="entry name" value="PAC"/>
    <property type="match status" value="2"/>
</dbReference>
<dbReference type="InterPro" id="IPR000700">
    <property type="entry name" value="PAS-assoc_C"/>
</dbReference>
<dbReference type="Pfam" id="PF00990">
    <property type="entry name" value="GGDEF"/>
    <property type="match status" value="1"/>
</dbReference>
<dbReference type="InterPro" id="IPR000160">
    <property type="entry name" value="GGDEF_dom"/>
</dbReference>
<dbReference type="CDD" id="cd01949">
    <property type="entry name" value="GGDEF"/>
    <property type="match status" value="1"/>
</dbReference>
<dbReference type="PATRIC" id="fig|52133.19.peg.359"/>
<dbReference type="Proteomes" id="UP000075544">
    <property type="component" value="Unassembled WGS sequence"/>
</dbReference>
<dbReference type="NCBIfam" id="TIGR00254">
    <property type="entry name" value="GGDEF"/>
    <property type="match status" value="1"/>
</dbReference>
<evidence type="ECO:0000256" key="3">
    <source>
        <dbReference type="SAM" id="Phobius"/>
    </source>
</evidence>
<feature type="domain" description="PAS" evidence="4">
    <location>
        <begin position="396"/>
        <end position="446"/>
    </location>
</feature>
<feature type="domain" description="PAC" evidence="5">
    <location>
        <begin position="345"/>
        <end position="399"/>
    </location>
</feature>
<comment type="caution">
    <text evidence="8">The sequence shown here is derived from an EMBL/GenBank/DDBJ whole genome shotgun (WGS) entry which is preliminary data.</text>
</comment>
<dbReference type="PROSITE" id="PS50112">
    <property type="entry name" value="PAS"/>
    <property type="match status" value="1"/>
</dbReference>
<feature type="domain" description="PAC" evidence="5">
    <location>
        <begin position="469"/>
        <end position="523"/>
    </location>
</feature>
<dbReference type="CDD" id="cd00130">
    <property type="entry name" value="PAS"/>
    <property type="match status" value="1"/>
</dbReference>
<feature type="domain" description="GGDEF" evidence="7">
    <location>
        <begin position="554"/>
        <end position="687"/>
    </location>
</feature>
<dbReference type="FunFam" id="3.20.20.450:FF:000001">
    <property type="entry name" value="Cyclic di-GMP phosphodiesterase yahA"/>
    <property type="match status" value="1"/>
</dbReference>
<dbReference type="PANTHER" id="PTHR44757:SF2">
    <property type="entry name" value="BIOFILM ARCHITECTURE MAINTENANCE PROTEIN MBAA"/>
    <property type="match status" value="1"/>
</dbReference>
<dbReference type="SUPFAM" id="SSF55785">
    <property type="entry name" value="PYP-like sensor domain (PAS domain)"/>
    <property type="match status" value="2"/>
</dbReference>
<dbReference type="PROSITE" id="PS50887">
    <property type="entry name" value="GGDEF"/>
    <property type="match status" value="1"/>
</dbReference>
<organism evidence="8 9">
    <name type="scientific">Acinetobacter venetianus</name>
    <dbReference type="NCBI Taxonomy" id="52133"/>
    <lineage>
        <taxon>Bacteria</taxon>
        <taxon>Pseudomonadati</taxon>
        <taxon>Pseudomonadota</taxon>
        <taxon>Gammaproteobacteria</taxon>
        <taxon>Moraxellales</taxon>
        <taxon>Moraxellaceae</taxon>
        <taxon>Acinetobacter</taxon>
    </lineage>
</organism>
<dbReference type="GO" id="GO:0071111">
    <property type="term" value="F:cyclic-guanylate-specific phosphodiesterase activity"/>
    <property type="evidence" value="ECO:0007669"/>
    <property type="project" value="UniProtKB-EC"/>
</dbReference>
<evidence type="ECO:0000259" key="5">
    <source>
        <dbReference type="PROSITE" id="PS50113"/>
    </source>
</evidence>
<dbReference type="InterPro" id="IPR001610">
    <property type="entry name" value="PAC"/>
</dbReference>
<dbReference type="AlphaFoldDB" id="A0A150HZF4"/>
<accession>A0A150HZF4</accession>
<keyword evidence="2" id="KW-0973">c-di-GMP</keyword>
<dbReference type="InterPro" id="IPR001633">
    <property type="entry name" value="EAL_dom"/>
</dbReference>
<protein>
    <recommendedName>
        <fullName evidence="1">cyclic-guanylate-specific phosphodiesterase</fullName>
        <ecNumber evidence="1">3.1.4.52</ecNumber>
    </recommendedName>
</protein>
<dbReference type="InterPro" id="IPR029787">
    <property type="entry name" value="Nucleotide_cyclase"/>
</dbReference>
<evidence type="ECO:0000259" key="6">
    <source>
        <dbReference type="PROSITE" id="PS50883"/>
    </source>
</evidence>
<dbReference type="SMART" id="SM00267">
    <property type="entry name" value="GGDEF"/>
    <property type="match status" value="1"/>
</dbReference>
<dbReference type="CDD" id="cd01948">
    <property type="entry name" value="EAL"/>
    <property type="match status" value="1"/>
</dbReference>
<dbReference type="Pfam" id="PF08447">
    <property type="entry name" value="PAS_3"/>
    <property type="match status" value="1"/>
</dbReference>
<dbReference type="InterPro" id="IPR000014">
    <property type="entry name" value="PAS"/>
</dbReference>
<dbReference type="InterPro" id="IPR035965">
    <property type="entry name" value="PAS-like_dom_sf"/>
</dbReference>
<evidence type="ECO:0000313" key="9">
    <source>
        <dbReference type="Proteomes" id="UP000075544"/>
    </source>
</evidence>
<gene>
    <name evidence="8" type="primary">gmr_1</name>
    <name evidence="8" type="ORF">AVENLUH13518_00336</name>
</gene>
<evidence type="ECO:0000256" key="1">
    <source>
        <dbReference type="ARBA" id="ARBA00012282"/>
    </source>
</evidence>
<dbReference type="EC" id="3.1.4.52" evidence="1"/>
<dbReference type="PANTHER" id="PTHR44757">
    <property type="entry name" value="DIGUANYLATE CYCLASE DGCP"/>
    <property type="match status" value="1"/>
</dbReference>
<dbReference type="Pfam" id="PF13426">
    <property type="entry name" value="PAS_9"/>
    <property type="match status" value="1"/>
</dbReference>
<dbReference type="SUPFAM" id="SSF55073">
    <property type="entry name" value="Nucleotide cyclase"/>
    <property type="match status" value="1"/>
</dbReference>
<keyword evidence="3" id="KW-0812">Transmembrane</keyword>
<feature type="domain" description="EAL" evidence="6">
    <location>
        <begin position="696"/>
        <end position="949"/>
    </location>
</feature>
<dbReference type="SMART" id="SM00052">
    <property type="entry name" value="EAL"/>
    <property type="match status" value="1"/>
</dbReference>
<keyword evidence="8" id="KW-0378">Hydrolase</keyword>
<feature type="transmembrane region" description="Helical" evidence="3">
    <location>
        <begin position="87"/>
        <end position="113"/>
    </location>
</feature>
<reference evidence="8 9" key="1">
    <citation type="journal article" date="2016" name="Sci. Rep.">
        <title>Genomic and phenotypic characterization of the species Acinetobacter venetianus.</title>
        <authorList>
            <person name="Fondi M."/>
            <person name="Maida I."/>
            <person name="Perrin E."/>
            <person name="Orlandini V."/>
            <person name="La Torre L."/>
            <person name="Bosi E."/>
            <person name="Negroni A."/>
            <person name="Zanaroli G."/>
            <person name="Fava F."/>
            <person name="Decorosi F."/>
            <person name="Giovannetti L."/>
            <person name="Viti C."/>
            <person name="Vaneechoutte M."/>
            <person name="Dijkshoorn L."/>
            <person name="Fani R."/>
        </authorList>
    </citation>
    <scope>NUCLEOTIDE SEQUENCE [LARGE SCALE GENOMIC DNA]</scope>
    <source>
        <strain evidence="8 9">LUH13518</strain>
    </source>
</reference>
<dbReference type="SUPFAM" id="SSF141868">
    <property type="entry name" value="EAL domain-like"/>
    <property type="match status" value="1"/>
</dbReference>
<dbReference type="Gene3D" id="3.30.70.270">
    <property type="match status" value="1"/>
</dbReference>
<dbReference type="PROSITE" id="PS50883">
    <property type="entry name" value="EAL"/>
    <property type="match status" value="1"/>
</dbReference>